<dbReference type="Gene3D" id="3.40.30.10">
    <property type="entry name" value="Glutaredoxin"/>
    <property type="match status" value="1"/>
</dbReference>
<dbReference type="CDD" id="cd02976">
    <property type="entry name" value="NrdH"/>
    <property type="match status" value="1"/>
</dbReference>
<proteinExistence type="predicted"/>
<dbReference type="SUPFAM" id="SSF52833">
    <property type="entry name" value="Thioredoxin-like"/>
    <property type="match status" value="1"/>
</dbReference>
<dbReference type="RefSeq" id="WP_170243665.1">
    <property type="nucleotide sequence ID" value="NZ_BJYE01000010.1"/>
</dbReference>
<name>A0A511X100_9BACI</name>
<protein>
    <recommendedName>
        <fullName evidence="1">Glutaredoxin domain-containing protein</fullName>
    </recommendedName>
</protein>
<sequence length="78" mass="9214">MENQVVVYISDACEECERMVALLDKEDVEYKLKNISENKQHLHDLQKEHIYATPALLIKGKKVLGYQEQRIKQLLMRL</sequence>
<dbReference type="EMBL" id="BJYE01000010">
    <property type="protein sequence ID" value="GEN56626.1"/>
    <property type="molecule type" value="Genomic_DNA"/>
</dbReference>
<evidence type="ECO:0000313" key="2">
    <source>
        <dbReference type="EMBL" id="GEN56626.1"/>
    </source>
</evidence>
<reference evidence="2 3" key="1">
    <citation type="submission" date="2019-07" db="EMBL/GenBank/DDBJ databases">
        <title>Whole genome shotgun sequence of Halolactibacillus alkaliphilus NBRC 103919.</title>
        <authorList>
            <person name="Hosoyama A."/>
            <person name="Uohara A."/>
            <person name="Ohji S."/>
            <person name="Ichikawa N."/>
        </authorList>
    </citation>
    <scope>NUCLEOTIDE SEQUENCE [LARGE SCALE GENOMIC DNA]</scope>
    <source>
        <strain evidence="2 3">NBRC 103919</strain>
    </source>
</reference>
<keyword evidence="3" id="KW-1185">Reference proteome</keyword>
<evidence type="ECO:0000259" key="1">
    <source>
        <dbReference type="Pfam" id="PF00462"/>
    </source>
</evidence>
<organism evidence="2 3">
    <name type="scientific">Halolactibacillus alkaliphilus</name>
    <dbReference type="NCBI Taxonomy" id="442899"/>
    <lineage>
        <taxon>Bacteria</taxon>
        <taxon>Bacillati</taxon>
        <taxon>Bacillota</taxon>
        <taxon>Bacilli</taxon>
        <taxon>Bacillales</taxon>
        <taxon>Bacillaceae</taxon>
        <taxon>Halolactibacillus</taxon>
    </lineage>
</organism>
<dbReference type="PROSITE" id="PS51354">
    <property type="entry name" value="GLUTAREDOXIN_2"/>
    <property type="match status" value="1"/>
</dbReference>
<evidence type="ECO:0000313" key="3">
    <source>
        <dbReference type="Proteomes" id="UP000321400"/>
    </source>
</evidence>
<feature type="domain" description="Glutaredoxin" evidence="1">
    <location>
        <begin position="5"/>
        <end position="62"/>
    </location>
</feature>
<dbReference type="InterPro" id="IPR002109">
    <property type="entry name" value="Glutaredoxin"/>
</dbReference>
<dbReference type="Pfam" id="PF00462">
    <property type="entry name" value="Glutaredoxin"/>
    <property type="match status" value="1"/>
</dbReference>
<gene>
    <name evidence="2" type="ORF">HAL01_10900</name>
</gene>
<dbReference type="Proteomes" id="UP000321400">
    <property type="component" value="Unassembled WGS sequence"/>
</dbReference>
<dbReference type="InterPro" id="IPR036249">
    <property type="entry name" value="Thioredoxin-like_sf"/>
</dbReference>
<dbReference type="AlphaFoldDB" id="A0A511X100"/>
<dbReference type="STRING" id="442899.SAMN05720591_10932"/>
<accession>A0A511X100</accession>
<comment type="caution">
    <text evidence="2">The sequence shown here is derived from an EMBL/GenBank/DDBJ whole genome shotgun (WGS) entry which is preliminary data.</text>
</comment>